<dbReference type="GeneID" id="41329601"/>
<name>A0A5B9D9U2_9ARCH</name>
<keyword evidence="1" id="KW-0175">Coiled coil</keyword>
<organism evidence="2 3">
    <name type="scientific">Promethearchaeum syntrophicum</name>
    <dbReference type="NCBI Taxonomy" id="2594042"/>
    <lineage>
        <taxon>Archaea</taxon>
        <taxon>Promethearchaeati</taxon>
        <taxon>Promethearchaeota</taxon>
        <taxon>Promethearchaeia</taxon>
        <taxon>Promethearchaeales</taxon>
        <taxon>Promethearchaeaceae</taxon>
        <taxon>Promethearchaeum</taxon>
    </lineage>
</organism>
<protein>
    <submittedName>
        <fullName evidence="2">Uncharacterized protein</fullName>
    </submittedName>
</protein>
<dbReference type="KEGG" id="psyt:DSAG12_01608"/>
<sequence length="178" mass="20628">MKENEIKKLLDLIEDLKKIIEQKKDQINVLNEEIVLLTKNSDKLNLLISTGSFKTAASLLDAETAAFKSKSSFNNVDYTKKIFSKSEELLSVIKFENDTISIRFPSPEIVKITEEKYINEFVKPVLLELKKKEEKLGTHLTRKKYENHEIIEIISLQNVKSYESFEFITKAVEKLTNK</sequence>
<keyword evidence="3" id="KW-1185">Reference proteome</keyword>
<accession>A0A5B9D9U2</accession>
<dbReference type="AlphaFoldDB" id="A0A5B9D9U2"/>
<reference evidence="2 3" key="2">
    <citation type="journal article" date="2024" name="Int. J. Syst. Evol. Microbiol.">
        <title>Promethearchaeum syntrophicum gen. nov., sp. nov., an anaerobic, obligately syntrophic archaeon, the first isolate of the lineage 'Asgard' archaea, and proposal of the new archaeal phylum Promethearchaeota phyl. nov. and kingdom Promethearchaeati regn. nov.</title>
        <authorList>
            <person name="Imachi H."/>
            <person name="Nobu M.K."/>
            <person name="Kato S."/>
            <person name="Takaki Y."/>
            <person name="Miyazaki M."/>
            <person name="Miyata M."/>
            <person name="Ogawara M."/>
            <person name="Saito Y."/>
            <person name="Sakai S."/>
            <person name="Tahara Y.O."/>
            <person name="Takano Y."/>
            <person name="Tasumi E."/>
            <person name="Uematsu K."/>
            <person name="Yoshimura T."/>
            <person name="Itoh T."/>
            <person name="Ohkuma M."/>
            <person name="Takai K."/>
        </authorList>
    </citation>
    <scope>NUCLEOTIDE SEQUENCE [LARGE SCALE GENOMIC DNA]</scope>
    <source>
        <strain evidence="2 3">MK-D1</strain>
    </source>
</reference>
<dbReference type="Proteomes" id="UP000321408">
    <property type="component" value="Chromosome"/>
</dbReference>
<evidence type="ECO:0000313" key="3">
    <source>
        <dbReference type="Proteomes" id="UP000321408"/>
    </source>
</evidence>
<dbReference type="EMBL" id="CP042905">
    <property type="protein sequence ID" value="QEE15781.1"/>
    <property type="molecule type" value="Genomic_DNA"/>
</dbReference>
<evidence type="ECO:0000313" key="2">
    <source>
        <dbReference type="EMBL" id="QEE15781.1"/>
    </source>
</evidence>
<proteinExistence type="predicted"/>
<dbReference type="RefSeq" id="WP_147662681.1">
    <property type="nucleotide sequence ID" value="NZ_CP042905.2"/>
</dbReference>
<feature type="coiled-coil region" evidence="1">
    <location>
        <begin position="6"/>
        <end position="40"/>
    </location>
</feature>
<evidence type="ECO:0000256" key="1">
    <source>
        <dbReference type="SAM" id="Coils"/>
    </source>
</evidence>
<reference evidence="2 3" key="1">
    <citation type="journal article" date="2020" name="Nature">
        <title>Isolation of an archaeon at the prokaryote-eukaryote interface.</title>
        <authorList>
            <person name="Imachi H."/>
            <person name="Nobu M.K."/>
            <person name="Nakahara N."/>
            <person name="Morono Y."/>
            <person name="Ogawara M."/>
            <person name="Takaki Y."/>
            <person name="Takano Y."/>
            <person name="Uematsu K."/>
            <person name="Ikuta T."/>
            <person name="Ito M."/>
            <person name="Matsui Y."/>
            <person name="Miyazaki M."/>
            <person name="Murata K."/>
            <person name="Saito Y."/>
            <person name="Sakai S."/>
            <person name="Song C."/>
            <person name="Tasumi E."/>
            <person name="Yamanaka Y."/>
            <person name="Yamaguchi T."/>
            <person name="Kamagata Y."/>
            <person name="Tamaki H."/>
            <person name="Takai K."/>
        </authorList>
    </citation>
    <scope>NUCLEOTIDE SEQUENCE [LARGE SCALE GENOMIC DNA]</scope>
    <source>
        <strain evidence="2 3">MK-D1</strain>
    </source>
</reference>
<gene>
    <name evidence="2" type="ORF">DSAG12_01608</name>
</gene>